<dbReference type="Pfam" id="PF12725">
    <property type="entry name" value="DUF3810"/>
    <property type="match status" value="1"/>
</dbReference>
<keyword evidence="1" id="KW-1133">Transmembrane helix</keyword>
<feature type="transmembrane region" description="Helical" evidence="1">
    <location>
        <begin position="88"/>
        <end position="108"/>
    </location>
</feature>
<evidence type="ECO:0008006" key="4">
    <source>
        <dbReference type="Google" id="ProtNLM"/>
    </source>
</evidence>
<evidence type="ECO:0000256" key="1">
    <source>
        <dbReference type="SAM" id="Phobius"/>
    </source>
</evidence>
<name>A0ABX4EGI5_SEGBR</name>
<evidence type="ECO:0000313" key="2">
    <source>
        <dbReference type="EMBL" id="OYP54730.1"/>
    </source>
</evidence>
<accession>A0ABX4EGI5</accession>
<comment type="caution">
    <text evidence="2">The sequence shown here is derived from an EMBL/GenBank/DDBJ whole genome shotgun (WGS) entry which is preliminary data.</text>
</comment>
<sequence>MTKKINTYSILTLLVAVISLRLLPGGGTWYNQQLYPSIAKLLSIISSIVPFCISDFFYILGILGLLTYPVIGIRRYKQTWQQIGICELKMIAILYIWFNIGWGINYMAPDFYSRTNIKPAPYDTVLLKNFAKCYLKKLNETYCNPHQLDEKIVSKEIVRAYNQLGIQAGIHKPFNTHPQSKPMLLTPLYSKVGVLGSMGPFFGEFTLNKNLLPIEYADCWAHEYAHFLGIARENEATFYAYEACTASNNKQIRFSGYLSILPYVIRALYAEDENAGKIFVAQIRPEIKLLYEQRRTYWKNKYSHFLGDAQSFLLDHYLKSNQIKSGIHNYSEVLGLLISWENRHPLKYSKTPSYIAYTRLYSRTK</sequence>
<dbReference type="Proteomes" id="UP000216189">
    <property type="component" value="Unassembled WGS sequence"/>
</dbReference>
<proteinExistence type="predicted"/>
<organism evidence="2 3">
    <name type="scientific">Segatella bryantii</name>
    <name type="common">Prevotella bryantii</name>
    <dbReference type="NCBI Taxonomy" id="77095"/>
    <lineage>
        <taxon>Bacteria</taxon>
        <taxon>Pseudomonadati</taxon>
        <taxon>Bacteroidota</taxon>
        <taxon>Bacteroidia</taxon>
        <taxon>Bacteroidales</taxon>
        <taxon>Prevotellaceae</taxon>
        <taxon>Segatella</taxon>
    </lineage>
</organism>
<keyword evidence="1" id="KW-0812">Transmembrane</keyword>
<keyword evidence="3" id="KW-1185">Reference proteome</keyword>
<dbReference type="EMBL" id="NPJF01000040">
    <property type="protein sequence ID" value="OYP54730.1"/>
    <property type="molecule type" value="Genomic_DNA"/>
</dbReference>
<protein>
    <recommendedName>
        <fullName evidence="4">DUF3810 domain-containing protein</fullName>
    </recommendedName>
</protein>
<evidence type="ECO:0000313" key="3">
    <source>
        <dbReference type="Proteomes" id="UP000216189"/>
    </source>
</evidence>
<gene>
    <name evidence="2" type="ORF">CIK91_08585</name>
</gene>
<keyword evidence="1" id="KW-0472">Membrane</keyword>
<dbReference type="RefSeq" id="WP_094448632.1">
    <property type="nucleotide sequence ID" value="NZ_CP091801.1"/>
</dbReference>
<dbReference type="InterPro" id="IPR024294">
    <property type="entry name" value="DUF3810"/>
</dbReference>
<reference evidence="2 3" key="1">
    <citation type="submission" date="2017-08" db="EMBL/GenBank/DDBJ databases">
        <title>Comparative genomics of non-oral Prevotella species.</title>
        <authorList>
            <person name="Accetto T."/>
            <person name="Nograsek B."/>
            <person name="Avgustin G."/>
        </authorList>
    </citation>
    <scope>NUCLEOTIDE SEQUENCE [LARGE SCALE GENOMIC DNA]</scope>
    <source>
        <strain evidence="2 3">TC1-1</strain>
    </source>
</reference>
<feature type="transmembrane region" description="Helical" evidence="1">
    <location>
        <begin position="41"/>
        <end position="68"/>
    </location>
</feature>